<dbReference type="Proteomes" id="UP001152885">
    <property type="component" value="Unassembled WGS sequence"/>
</dbReference>
<evidence type="ECO:0000256" key="6">
    <source>
        <dbReference type="SAM" id="Coils"/>
    </source>
</evidence>
<evidence type="ECO:0000313" key="9">
    <source>
        <dbReference type="Proteomes" id="UP001152885"/>
    </source>
</evidence>
<keyword evidence="6" id="KW-0175">Coiled coil</keyword>
<dbReference type="CDD" id="cd16908">
    <property type="entry name" value="YEATS_Yaf9_like"/>
    <property type="match status" value="1"/>
</dbReference>
<dbReference type="EMBL" id="CANTUO010000006">
    <property type="protein sequence ID" value="CAI5760279.1"/>
    <property type="molecule type" value="Genomic_DNA"/>
</dbReference>
<keyword evidence="2" id="KW-0805">Transcription regulation</keyword>
<evidence type="ECO:0000313" key="8">
    <source>
        <dbReference type="EMBL" id="CAI5760279.1"/>
    </source>
</evidence>
<dbReference type="GO" id="GO:0006355">
    <property type="term" value="P:regulation of DNA-templated transcription"/>
    <property type="evidence" value="ECO:0007669"/>
    <property type="project" value="InterPro"/>
</dbReference>
<evidence type="ECO:0000256" key="4">
    <source>
        <dbReference type="ARBA" id="ARBA00023242"/>
    </source>
</evidence>
<keyword evidence="3" id="KW-0804">Transcription</keyword>
<evidence type="ECO:0000256" key="3">
    <source>
        <dbReference type="ARBA" id="ARBA00023163"/>
    </source>
</evidence>
<dbReference type="InterPro" id="IPR005033">
    <property type="entry name" value="YEATS"/>
</dbReference>
<evidence type="ECO:0000259" key="7">
    <source>
        <dbReference type="PROSITE" id="PS51037"/>
    </source>
</evidence>
<reference evidence="8" key="1">
    <citation type="submission" date="2022-12" db="EMBL/GenBank/DDBJ databases">
        <authorList>
            <person name="Brejova B."/>
        </authorList>
    </citation>
    <scope>NUCLEOTIDE SEQUENCE</scope>
</reference>
<gene>
    <name evidence="8" type="ORF">CANVERA_P4789</name>
</gene>
<dbReference type="PANTHER" id="PTHR47573:SF1">
    <property type="entry name" value="PROTEIN AF-9 HOMOLOG"/>
    <property type="match status" value="1"/>
</dbReference>
<dbReference type="InterPro" id="IPR038704">
    <property type="entry name" value="YEAST_sf"/>
</dbReference>
<dbReference type="GO" id="GO:0000785">
    <property type="term" value="C:chromatin"/>
    <property type="evidence" value="ECO:0007669"/>
    <property type="project" value="UniProtKB-ARBA"/>
</dbReference>
<dbReference type="PROSITE" id="PS51037">
    <property type="entry name" value="YEATS"/>
    <property type="match status" value="1"/>
</dbReference>
<comment type="subcellular location">
    <subcellularLocation>
        <location evidence="5">Nucleus</location>
    </subcellularLocation>
</comment>
<organism evidence="8 9">
    <name type="scientific">Candida verbasci</name>
    <dbReference type="NCBI Taxonomy" id="1227364"/>
    <lineage>
        <taxon>Eukaryota</taxon>
        <taxon>Fungi</taxon>
        <taxon>Dikarya</taxon>
        <taxon>Ascomycota</taxon>
        <taxon>Saccharomycotina</taxon>
        <taxon>Pichiomycetes</taxon>
        <taxon>Debaryomycetaceae</taxon>
        <taxon>Candida/Lodderomyces clade</taxon>
        <taxon>Candida</taxon>
    </lineage>
</organism>
<keyword evidence="9" id="KW-1185">Reference proteome</keyword>
<protein>
    <recommendedName>
        <fullName evidence="1">Protein AF-9 homolog</fullName>
    </recommendedName>
</protein>
<dbReference type="Pfam" id="PF03366">
    <property type="entry name" value="YEATS"/>
    <property type="match status" value="1"/>
</dbReference>
<sequence>MSSNSRRIKFISISVPILYGNHAIKLTPDKRKPTTPQDHTHEWTVFLKPVLGDIDLTPLIKKVTFKLHETYENPIRSIETPPYQVTETGWGEFEIIIKIHFHPGVDLGINEKNFQIFHGLKLHPYNPQHPKRENGEVHSILYDELVFNEPTDKVFEILTRKPCNLLPFKLSSENKRDQEYIRPDETDELNRLDVYIDKIKVEIENQRNQYKELEEAKISLINS</sequence>
<keyword evidence="4 5" id="KW-0539">Nucleus</keyword>
<evidence type="ECO:0000256" key="2">
    <source>
        <dbReference type="ARBA" id="ARBA00023015"/>
    </source>
</evidence>
<feature type="coiled-coil region" evidence="6">
    <location>
        <begin position="196"/>
        <end position="223"/>
    </location>
</feature>
<proteinExistence type="predicted"/>
<dbReference type="Gene3D" id="2.60.40.1970">
    <property type="entry name" value="YEATS domain"/>
    <property type="match status" value="1"/>
</dbReference>
<dbReference type="GO" id="GO:0005634">
    <property type="term" value="C:nucleus"/>
    <property type="evidence" value="ECO:0007669"/>
    <property type="project" value="UniProtKB-SubCell"/>
</dbReference>
<dbReference type="InterPro" id="IPR055129">
    <property type="entry name" value="YEATS_dom"/>
</dbReference>
<comment type="caution">
    <text evidence="8">The sequence shown here is derived from an EMBL/GenBank/DDBJ whole genome shotgun (WGS) entry which is preliminary data.</text>
</comment>
<evidence type="ECO:0000256" key="5">
    <source>
        <dbReference type="PROSITE-ProRule" id="PRU00376"/>
    </source>
</evidence>
<dbReference type="OrthoDB" id="16041at2759"/>
<dbReference type="AlphaFoldDB" id="A0A9W4XC77"/>
<accession>A0A9W4XC77</accession>
<evidence type="ECO:0000256" key="1">
    <source>
        <dbReference type="ARBA" id="ARBA00022408"/>
    </source>
</evidence>
<name>A0A9W4XC77_9ASCO</name>
<feature type="domain" description="YEATS" evidence="7">
    <location>
        <begin position="7"/>
        <end position="161"/>
    </location>
</feature>
<dbReference type="PANTHER" id="PTHR47573">
    <property type="entry name" value="PROTEIN AF-9 HOMOLOG"/>
    <property type="match status" value="1"/>
</dbReference>